<accession>A0AAU9MA63</accession>
<dbReference type="PANTHER" id="PTHR36617:SF15">
    <property type="entry name" value="REVERSE TRANSCRIPTASE ZINC-BINDING DOMAIN-CONTAINING PROTEIN"/>
    <property type="match status" value="1"/>
</dbReference>
<proteinExistence type="predicted"/>
<name>A0AAU9MA63_9ASTR</name>
<dbReference type="Pfam" id="PF13966">
    <property type="entry name" value="zf-RVT"/>
    <property type="match status" value="1"/>
</dbReference>
<gene>
    <name evidence="2" type="ORF">LVIROSA_LOCUS8418</name>
</gene>
<dbReference type="AlphaFoldDB" id="A0AAU9MA63"/>
<evidence type="ECO:0000313" key="3">
    <source>
        <dbReference type="Proteomes" id="UP001157418"/>
    </source>
</evidence>
<dbReference type="EMBL" id="CAKMRJ010001112">
    <property type="protein sequence ID" value="CAH1420994.1"/>
    <property type="molecule type" value="Genomic_DNA"/>
</dbReference>
<dbReference type="PANTHER" id="PTHR36617">
    <property type="entry name" value="PROTEIN, PUTATIVE-RELATED"/>
    <property type="match status" value="1"/>
</dbReference>
<sequence>MFPVRLGASGVWKNIVGTISDFSSQNIALQDMFKRVIGIGNSFSFCFDNWAENFDLRSKYPSIFALESFKICSIADRCQKVHGSLVVSWNWRSPPSSSTELLELDSCLNDLSLVSLGTSDDKWSWLGCSSGVFSVSSLRGAWESKVYPLLEYKHFWNNLVPIKINFFSWRAVLNRLPVKTELIKRGVVLNSGTCDLCGAGDESVIHLL</sequence>
<dbReference type="Proteomes" id="UP001157418">
    <property type="component" value="Unassembled WGS sequence"/>
</dbReference>
<keyword evidence="3" id="KW-1185">Reference proteome</keyword>
<evidence type="ECO:0000259" key="1">
    <source>
        <dbReference type="Pfam" id="PF13966"/>
    </source>
</evidence>
<comment type="caution">
    <text evidence="2">The sequence shown here is derived from an EMBL/GenBank/DDBJ whole genome shotgun (WGS) entry which is preliminary data.</text>
</comment>
<dbReference type="InterPro" id="IPR026960">
    <property type="entry name" value="RVT-Znf"/>
</dbReference>
<feature type="domain" description="Reverse transcriptase zinc-binding" evidence="1">
    <location>
        <begin position="150"/>
        <end position="208"/>
    </location>
</feature>
<protein>
    <recommendedName>
        <fullName evidence="1">Reverse transcriptase zinc-binding domain-containing protein</fullName>
    </recommendedName>
</protein>
<organism evidence="2 3">
    <name type="scientific">Lactuca virosa</name>
    <dbReference type="NCBI Taxonomy" id="75947"/>
    <lineage>
        <taxon>Eukaryota</taxon>
        <taxon>Viridiplantae</taxon>
        <taxon>Streptophyta</taxon>
        <taxon>Embryophyta</taxon>
        <taxon>Tracheophyta</taxon>
        <taxon>Spermatophyta</taxon>
        <taxon>Magnoliopsida</taxon>
        <taxon>eudicotyledons</taxon>
        <taxon>Gunneridae</taxon>
        <taxon>Pentapetalae</taxon>
        <taxon>asterids</taxon>
        <taxon>campanulids</taxon>
        <taxon>Asterales</taxon>
        <taxon>Asteraceae</taxon>
        <taxon>Cichorioideae</taxon>
        <taxon>Cichorieae</taxon>
        <taxon>Lactucinae</taxon>
        <taxon>Lactuca</taxon>
    </lineage>
</organism>
<reference evidence="2 3" key="1">
    <citation type="submission" date="2022-01" db="EMBL/GenBank/DDBJ databases">
        <authorList>
            <person name="Xiong W."/>
            <person name="Schranz E."/>
        </authorList>
    </citation>
    <scope>NUCLEOTIDE SEQUENCE [LARGE SCALE GENOMIC DNA]</scope>
</reference>
<evidence type="ECO:0000313" key="2">
    <source>
        <dbReference type="EMBL" id="CAH1420994.1"/>
    </source>
</evidence>